<dbReference type="PANTHER" id="PTHR21368">
    <property type="entry name" value="50S RIBOSOMAL PROTEIN L9"/>
    <property type="match status" value="1"/>
</dbReference>
<keyword evidence="5 7" id="KW-0687">Ribonucleoprotein</keyword>
<evidence type="ECO:0000256" key="5">
    <source>
        <dbReference type="ARBA" id="ARBA00023274"/>
    </source>
</evidence>
<gene>
    <name evidence="7" type="primary">rplI</name>
    <name evidence="9" type="ORF">A2856_02810</name>
</gene>
<evidence type="ECO:0000256" key="1">
    <source>
        <dbReference type="ARBA" id="ARBA00010605"/>
    </source>
</evidence>
<dbReference type="GO" id="GO:0005840">
    <property type="term" value="C:ribosome"/>
    <property type="evidence" value="ECO:0007669"/>
    <property type="project" value="UniProtKB-KW"/>
</dbReference>
<comment type="function">
    <text evidence="7">Binds to the 23S rRNA.</text>
</comment>
<evidence type="ECO:0000313" key="9">
    <source>
        <dbReference type="EMBL" id="OGL66588.1"/>
    </source>
</evidence>
<keyword evidence="3 7" id="KW-0694">RNA-binding</keyword>
<evidence type="ECO:0000256" key="4">
    <source>
        <dbReference type="ARBA" id="ARBA00022980"/>
    </source>
</evidence>
<dbReference type="InterPro" id="IPR020594">
    <property type="entry name" value="Ribosomal_bL9_bac/chp"/>
</dbReference>
<evidence type="ECO:0000259" key="8">
    <source>
        <dbReference type="PROSITE" id="PS00651"/>
    </source>
</evidence>
<name>A0A1F7TLT7_9BACT</name>
<dbReference type="InterPro" id="IPR000244">
    <property type="entry name" value="Ribosomal_bL9"/>
</dbReference>
<dbReference type="GO" id="GO:1990904">
    <property type="term" value="C:ribonucleoprotein complex"/>
    <property type="evidence" value="ECO:0007669"/>
    <property type="project" value="UniProtKB-KW"/>
</dbReference>
<dbReference type="InterPro" id="IPR020069">
    <property type="entry name" value="Ribosomal_bL9_C"/>
</dbReference>
<evidence type="ECO:0000313" key="10">
    <source>
        <dbReference type="Proteomes" id="UP000177885"/>
    </source>
</evidence>
<dbReference type="Gene3D" id="3.40.5.10">
    <property type="entry name" value="Ribosomal protein L9, N-terminal domain"/>
    <property type="match status" value="1"/>
</dbReference>
<accession>A0A1F7TLT7</accession>
<keyword evidence="2 7" id="KW-0699">rRNA-binding</keyword>
<dbReference type="SUPFAM" id="SSF55653">
    <property type="entry name" value="Ribosomal protein L9 C-domain"/>
    <property type="match status" value="1"/>
</dbReference>
<dbReference type="EMBL" id="MGDT01000007">
    <property type="protein sequence ID" value="OGL66588.1"/>
    <property type="molecule type" value="Genomic_DNA"/>
</dbReference>
<dbReference type="Gene3D" id="3.10.430.100">
    <property type="entry name" value="Ribosomal protein L9, C-terminal domain"/>
    <property type="match status" value="1"/>
</dbReference>
<dbReference type="GO" id="GO:0003735">
    <property type="term" value="F:structural constituent of ribosome"/>
    <property type="evidence" value="ECO:0007669"/>
    <property type="project" value="InterPro"/>
</dbReference>
<dbReference type="NCBIfam" id="TIGR00158">
    <property type="entry name" value="L9"/>
    <property type="match status" value="1"/>
</dbReference>
<comment type="caution">
    <text evidence="9">The sequence shown here is derived from an EMBL/GenBank/DDBJ whole genome shotgun (WGS) entry which is preliminary data.</text>
</comment>
<dbReference type="HAMAP" id="MF_00503">
    <property type="entry name" value="Ribosomal_bL9"/>
    <property type="match status" value="1"/>
</dbReference>
<dbReference type="STRING" id="1802385.A2856_02810"/>
<protein>
    <recommendedName>
        <fullName evidence="6 7">Large ribosomal subunit protein bL9</fullName>
    </recommendedName>
</protein>
<dbReference type="InterPro" id="IPR036791">
    <property type="entry name" value="Ribosomal_bL9_C_sf"/>
</dbReference>
<dbReference type="PROSITE" id="PS00651">
    <property type="entry name" value="RIBOSOMAL_L9"/>
    <property type="match status" value="1"/>
</dbReference>
<dbReference type="Proteomes" id="UP000177885">
    <property type="component" value="Unassembled WGS sequence"/>
</dbReference>
<dbReference type="InterPro" id="IPR009027">
    <property type="entry name" value="Ribosomal_bL9/RNase_H1_N"/>
</dbReference>
<evidence type="ECO:0000256" key="7">
    <source>
        <dbReference type="HAMAP-Rule" id="MF_00503"/>
    </source>
</evidence>
<dbReference type="GO" id="GO:0019843">
    <property type="term" value="F:rRNA binding"/>
    <property type="evidence" value="ECO:0007669"/>
    <property type="project" value="UniProtKB-UniRule"/>
</dbReference>
<comment type="similarity">
    <text evidence="1 7">Belongs to the bacterial ribosomal protein bL9 family.</text>
</comment>
<dbReference type="InterPro" id="IPR020070">
    <property type="entry name" value="Ribosomal_bL9_N"/>
</dbReference>
<proteinExistence type="inferred from homology"/>
<evidence type="ECO:0000256" key="2">
    <source>
        <dbReference type="ARBA" id="ARBA00022730"/>
    </source>
</evidence>
<reference evidence="9 10" key="1">
    <citation type="journal article" date="2016" name="Nat. Commun.">
        <title>Thousands of microbial genomes shed light on interconnected biogeochemical processes in an aquifer system.</title>
        <authorList>
            <person name="Anantharaman K."/>
            <person name="Brown C.T."/>
            <person name="Hug L.A."/>
            <person name="Sharon I."/>
            <person name="Castelle C.J."/>
            <person name="Probst A.J."/>
            <person name="Thomas B.C."/>
            <person name="Singh A."/>
            <person name="Wilkins M.J."/>
            <person name="Karaoz U."/>
            <person name="Brodie E.L."/>
            <person name="Williams K.H."/>
            <person name="Hubbard S.S."/>
            <person name="Banfield J.F."/>
        </authorList>
    </citation>
    <scope>NUCLEOTIDE SEQUENCE [LARGE SCALE GENOMIC DNA]</scope>
</reference>
<sequence length="146" mass="15901">MKVILLKEVKTLGKEGAVVEVSDGYAMNFLFPQNAAIQATAEAIRRMKDQEAAKERVQKKGMKVAAVLAQKLEGFELVLQEKANEAGVLYAAVTGKMAAKALRKAGFDVEEGAVRMEPVKETGERRASVSLPHGFEAEILVKVEKK</sequence>
<feature type="domain" description="Ribosomal protein L9" evidence="8">
    <location>
        <begin position="13"/>
        <end position="40"/>
    </location>
</feature>
<dbReference type="AlphaFoldDB" id="A0A1F7TLT7"/>
<organism evidence="9 10">
    <name type="scientific">Candidatus Uhrbacteria bacterium RIFCSPHIGHO2_01_FULL_63_20</name>
    <dbReference type="NCBI Taxonomy" id="1802385"/>
    <lineage>
        <taxon>Bacteria</taxon>
        <taxon>Candidatus Uhriibacteriota</taxon>
    </lineage>
</organism>
<dbReference type="InterPro" id="IPR036935">
    <property type="entry name" value="Ribosomal_bL9_N_sf"/>
</dbReference>
<dbReference type="Pfam" id="PF01281">
    <property type="entry name" value="Ribosomal_L9_N"/>
    <property type="match status" value="1"/>
</dbReference>
<evidence type="ECO:0000256" key="6">
    <source>
        <dbReference type="ARBA" id="ARBA00035292"/>
    </source>
</evidence>
<dbReference type="SUPFAM" id="SSF55658">
    <property type="entry name" value="L9 N-domain-like"/>
    <property type="match status" value="1"/>
</dbReference>
<keyword evidence="4 7" id="KW-0689">Ribosomal protein</keyword>
<dbReference type="GO" id="GO:0006412">
    <property type="term" value="P:translation"/>
    <property type="evidence" value="ECO:0007669"/>
    <property type="project" value="UniProtKB-UniRule"/>
</dbReference>
<dbReference type="Pfam" id="PF03948">
    <property type="entry name" value="Ribosomal_L9_C"/>
    <property type="match status" value="1"/>
</dbReference>
<evidence type="ECO:0000256" key="3">
    <source>
        <dbReference type="ARBA" id="ARBA00022884"/>
    </source>
</evidence>